<gene>
    <name evidence="1" type="ORF">Pyn_16615</name>
</gene>
<dbReference type="OrthoDB" id="1166685at2759"/>
<proteinExistence type="predicted"/>
<dbReference type="EMBL" id="PJQY01003999">
    <property type="protein sequence ID" value="PQM32762.1"/>
    <property type="molecule type" value="Genomic_DNA"/>
</dbReference>
<comment type="caution">
    <text evidence="1">The sequence shown here is derived from an EMBL/GenBank/DDBJ whole genome shotgun (WGS) entry which is preliminary data.</text>
</comment>
<evidence type="ECO:0000313" key="2">
    <source>
        <dbReference type="Proteomes" id="UP000250321"/>
    </source>
</evidence>
<reference evidence="1 2" key="1">
    <citation type="submission" date="2018-02" db="EMBL/GenBank/DDBJ databases">
        <title>Draft genome of wild Prunus yedoensis var. nudiflora.</title>
        <authorList>
            <person name="Baek S."/>
            <person name="Kim J.-H."/>
            <person name="Choi K."/>
            <person name="Kim G.-B."/>
            <person name="Cho A."/>
            <person name="Jang H."/>
            <person name="Shin C.-H."/>
            <person name="Yu H.-J."/>
            <person name="Mun J.-H."/>
        </authorList>
    </citation>
    <scope>NUCLEOTIDE SEQUENCE [LARGE SCALE GENOMIC DNA]</scope>
    <source>
        <strain evidence="2">cv. Jeju island</strain>
        <tissue evidence="1">Leaf</tissue>
    </source>
</reference>
<dbReference type="AlphaFoldDB" id="A0A314U761"/>
<organism evidence="1 2">
    <name type="scientific">Prunus yedoensis var. nudiflora</name>
    <dbReference type="NCBI Taxonomy" id="2094558"/>
    <lineage>
        <taxon>Eukaryota</taxon>
        <taxon>Viridiplantae</taxon>
        <taxon>Streptophyta</taxon>
        <taxon>Embryophyta</taxon>
        <taxon>Tracheophyta</taxon>
        <taxon>Spermatophyta</taxon>
        <taxon>Magnoliopsida</taxon>
        <taxon>eudicotyledons</taxon>
        <taxon>Gunneridae</taxon>
        <taxon>Pentapetalae</taxon>
        <taxon>rosids</taxon>
        <taxon>fabids</taxon>
        <taxon>Rosales</taxon>
        <taxon>Rosaceae</taxon>
        <taxon>Amygdaloideae</taxon>
        <taxon>Amygdaleae</taxon>
        <taxon>Prunus</taxon>
    </lineage>
</organism>
<dbReference type="Proteomes" id="UP000250321">
    <property type="component" value="Unassembled WGS sequence"/>
</dbReference>
<sequence>MTLRRGYSWFKKRLVYQGPKGVDDPMASKNMDIFLCLQSRDLPCDGSMDTINYQCGVEAYNPQFFSRQLGCPWVIPELNYSLINKGSSYRFPKLSREDLLGIRAKYADSAQALELKPSQPDCSCTQSFQSWWSHYHGKFRAIETAYKRVFEGCPFRRELSKKDSFYQLPDFLSSQPIGGSGKQRRGPLFLLQLRLSALQGLMSQKLLFHLFLLLQLINQALRRGLCQKSPRVGGGSQIQPEVTQGKRAWTFPMEVLETSHIAPQVPIPSSPPMASIPIVETLRYGTVMCTTL</sequence>
<evidence type="ECO:0000313" key="1">
    <source>
        <dbReference type="EMBL" id="PQM32762.1"/>
    </source>
</evidence>
<accession>A0A314U761</accession>
<name>A0A314U761_PRUYE</name>
<keyword evidence="2" id="KW-1185">Reference proteome</keyword>
<protein>
    <submittedName>
        <fullName evidence="1">Uncharacterized protein</fullName>
    </submittedName>
</protein>